<dbReference type="EMBL" id="BAABIG010000025">
    <property type="protein sequence ID" value="GAA4799996.1"/>
    <property type="molecule type" value="Genomic_DNA"/>
</dbReference>
<evidence type="ECO:0000313" key="2">
    <source>
        <dbReference type="Proteomes" id="UP001501265"/>
    </source>
</evidence>
<name>A0ABP9BSR7_9ACTN</name>
<sequence>MQALTFRGPSVLAAGESIDRHTTVTGPEAHAKETWIFRAGYGLMLVTVVGPEIGLGTQSARHLISARSRCLAITP</sequence>
<evidence type="ECO:0000313" key="1">
    <source>
        <dbReference type="EMBL" id="GAA4799996.1"/>
    </source>
</evidence>
<accession>A0ABP9BSR7</accession>
<proteinExistence type="predicted"/>
<protein>
    <submittedName>
        <fullName evidence="1">Uncharacterized protein</fullName>
    </submittedName>
</protein>
<reference evidence="2" key="1">
    <citation type="journal article" date="2019" name="Int. J. Syst. Evol. Microbiol.">
        <title>The Global Catalogue of Microorganisms (GCM) 10K type strain sequencing project: providing services to taxonomists for standard genome sequencing and annotation.</title>
        <authorList>
            <consortium name="The Broad Institute Genomics Platform"/>
            <consortium name="The Broad Institute Genome Sequencing Center for Infectious Disease"/>
            <person name="Wu L."/>
            <person name="Ma J."/>
        </authorList>
    </citation>
    <scope>NUCLEOTIDE SEQUENCE [LARGE SCALE GENOMIC DNA]</scope>
    <source>
        <strain evidence="2">JCM 18081</strain>
    </source>
</reference>
<dbReference type="Proteomes" id="UP001501265">
    <property type="component" value="Unassembled WGS sequence"/>
</dbReference>
<gene>
    <name evidence="1" type="ORF">GCM10023220_30390</name>
</gene>
<organism evidence="1 2">
    <name type="scientific">Streptomyces ziwulingensis</name>
    <dbReference type="NCBI Taxonomy" id="1045501"/>
    <lineage>
        <taxon>Bacteria</taxon>
        <taxon>Bacillati</taxon>
        <taxon>Actinomycetota</taxon>
        <taxon>Actinomycetes</taxon>
        <taxon>Kitasatosporales</taxon>
        <taxon>Streptomycetaceae</taxon>
        <taxon>Streptomyces</taxon>
    </lineage>
</organism>
<keyword evidence="2" id="KW-1185">Reference proteome</keyword>
<comment type="caution">
    <text evidence="1">The sequence shown here is derived from an EMBL/GenBank/DDBJ whole genome shotgun (WGS) entry which is preliminary data.</text>
</comment>